<dbReference type="AlphaFoldDB" id="A0A4Q7WJV7"/>
<protein>
    <submittedName>
        <fullName evidence="2">Uncharacterized protein DUF2630</fullName>
    </submittedName>
</protein>
<dbReference type="InterPro" id="IPR020311">
    <property type="entry name" value="Uncharacterised_Rv0898c"/>
</dbReference>
<evidence type="ECO:0000256" key="1">
    <source>
        <dbReference type="SAM" id="MobiDB-lite"/>
    </source>
</evidence>
<dbReference type="Proteomes" id="UP000292027">
    <property type="component" value="Unassembled WGS sequence"/>
</dbReference>
<dbReference type="OrthoDB" id="7376174at2"/>
<name>A0A4Q7WJV7_9ACTN</name>
<evidence type="ECO:0000313" key="2">
    <source>
        <dbReference type="EMBL" id="RZU10382.1"/>
    </source>
</evidence>
<keyword evidence="3" id="KW-1185">Reference proteome</keyword>
<feature type="region of interest" description="Disordered" evidence="1">
    <location>
        <begin position="61"/>
        <end position="82"/>
    </location>
</feature>
<gene>
    <name evidence="2" type="ORF">EV645_6844</name>
</gene>
<organism evidence="2 3">
    <name type="scientific">Kribbella rubisoli</name>
    <dbReference type="NCBI Taxonomy" id="3075929"/>
    <lineage>
        <taxon>Bacteria</taxon>
        <taxon>Bacillati</taxon>
        <taxon>Actinomycetota</taxon>
        <taxon>Actinomycetes</taxon>
        <taxon>Propionibacteriales</taxon>
        <taxon>Kribbellaceae</taxon>
        <taxon>Kribbella</taxon>
    </lineage>
</organism>
<accession>A0A4Q7WJV7</accession>
<dbReference type="Pfam" id="PF10944">
    <property type="entry name" value="DUF2630"/>
    <property type="match status" value="1"/>
</dbReference>
<evidence type="ECO:0000313" key="3">
    <source>
        <dbReference type="Proteomes" id="UP000292027"/>
    </source>
</evidence>
<dbReference type="RefSeq" id="WP_130448144.1">
    <property type="nucleotide sequence ID" value="NZ_SHKR01000016.1"/>
</dbReference>
<reference evidence="2 3" key="1">
    <citation type="journal article" date="2015" name="Stand. Genomic Sci.">
        <title>Genomic Encyclopedia of Bacterial and Archaeal Type Strains, Phase III: the genomes of soil and plant-associated and newly described type strains.</title>
        <authorList>
            <person name="Whitman W.B."/>
            <person name="Woyke T."/>
            <person name="Klenk H.P."/>
            <person name="Zhou Y."/>
            <person name="Lilburn T.G."/>
            <person name="Beck B.J."/>
            <person name="De Vos P."/>
            <person name="Vandamme P."/>
            <person name="Eisen J.A."/>
            <person name="Garrity G."/>
            <person name="Hugenholtz P."/>
            <person name="Kyrpides N.C."/>
        </authorList>
    </citation>
    <scope>NUCLEOTIDE SEQUENCE [LARGE SCALE GENOMIC DNA]</scope>
    <source>
        <strain evidence="2 3">VKM Ac-2540</strain>
    </source>
</reference>
<dbReference type="EMBL" id="SHKR01000016">
    <property type="protein sequence ID" value="RZU10382.1"/>
    <property type="molecule type" value="Genomic_DNA"/>
</dbReference>
<comment type="caution">
    <text evidence="2">The sequence shown here is derived from an EMBL/GenBank/DDBJ whole genome shotgun (WGS) entry which is preliminary data.</text>
</comment>
<proteinExistence type="predicted"/>
<sequence length="82" mass="9324">MSDDKSIIGRIDDLVAEEKDLRAKHSAGQISDADEHARLKAVEIELDQCWDLLRQRRARREFGENPDDAQARSADTVEGYLN</sequence>